<proteinExistence type="predicted"/>
<dbReference type="InterPro" id="IPR008719">
    <property type="entry name" value="N2O_reductase_NosL"/>
</dbReference>
<dbReference type="Pfam" id="PF05573">
    <property type="entry name" value="NosL"/>
    <property type="match status" value="1"/>
</dbReference>
<dbReference type="InterPro" id="IPR006311">
    <property type="entry name" value="TAT_signal"/>
</dbReference>
<evidence type="ECO:0000256" key="1">
    <source>
        <dbReference type="SAM" id="SignalP"/>
    </source>
</evidence>
<keyword evidence="1" id="KW-0732">Signal</keyword>
<dbReference type="AlphaFoldDB" id="A0A399F3V5"/>
<comment type="caution">
    <text evidence="2">The sequence shown here is derived from an EMBL/GenBank/DDBJ whole genome shotgun (WGS) entry which is preliminary data.</text>
</comment>
<protein>
    <submittedName>
        <fullName evidence="2">NosL</fullName>
    </submittedName>
</protein>
<keyword evidence="3" id="KW-1185">Reference proteome</keyword>
<feature type="chain" id="PRO_5030071792" evidence="1">
    <location>
        <begin position="27"/>
        <end position="224"/>
    </location>
</feature>
<feature type="signal peptide" evidence="1">
    <location>
        <begin position="1"/>
        <end position="26"/>
    </location>
</feature>
<sequence length="224" mass="24861">MHKNRREVIKMLSALGASTALSQALAQQMQQMQQSQPMQPAPAALETIPARAIPWEKGTCAFCGMPLKTPPPGAWMGRTFNPGFFEQTYSQIALKEPQKGMDALHFESIACMVNYAWVHGLRDGVGTTFYVADRGLYDPAKGPEAVRLLPARQAVYLWGEKRGWVVMDAKVAAFNSRVEAEVFARRNPDLGRTRVLDWQTLVDLAPLPEMNLVNLLAQHAGLLK</sequence>
<organism evidence="2 3">
    <name type="scientific">Meiothermus granaticius NBRC 107808</name>
    <dbReference type="NCBI Taxonomy" id="1227551"/>
    <lineage>
        <taxon>Bacteria</taxon>
        <taxon>Thermotogati</taxon>
        <taxon>Deinococcota</taxon>
        <taxon>Deinococci</taxon>
        <taxon>Thermales</taxon>
        <taxon>Thermaceae</taxon>
        <taxon>Meiothermus</taxon>
    </lineage>
</organism>
<dbReference type="RefSeq" id="WP_170146515.1">
    <property type="nucleotide sequence ID" value="NZ_BJXM01000020.1"/>
</dbReference>
<name>A0A399F3V5_9DEIN</name>
<dbReference type="PROSITE" id="PS51318">
    <property type="entry name" value="TAT"/>
    <property type="match status" value="1"/>
</dbReference>
<dbReference type="EMBL" id="QWLB01000082">
    <property type="protein sequence ID" value="RIH90475.1"/>
    <property type="molecule type" value="Genomic_DNA"/>
</dbReference>
<reference evidence="2 3" key="1">
    <citation type="submission" date="2018-08" db="EMBL/GenBank/DDBJ databases">
        <title>Meiothermus granaticius genome AF-68 sequencing project.</title>
        <authorList>
            <person name="Da Costa M.S."/>
            <person name="Albuquerque L."/>
            <person name="Raposo P."/>
            <person name="Froufe H.J.C."/>
            <person name="Barroso C.S."/>
            <person name="Egas C."/>
        </authorList>
    </citation>
    <scope>NUCLEOTIDE SEQUENCE [LARGE SCALE GENOMIC DNA]</scope>
    <source>
        <strain evidence="2 3">AF-68</strain>
    </source>
</reference>
<dbReference type="SUPFAM" id="SSF160387">
    <property type="entry name" value="NosL/MerB-like"/>
    <property type="match status" value="1"/>
</dbReference>
<accession>A0A399F3V5</accession>
<dbReference type="Proteomes" id="UP000266178">
    <property type="component" value="Unassembled WGS sequence"/>
</dbReference>
<evidence type="ECO:0000313" key="2">
    <source>
        <dbReference type="EMBL" id="RIH90475.1"/>
    </source>
</evidence>
<evidence type="ECO:0000313" key="3">
    <source>
        <dbReference type="Proteomes" id="UP000266178"/>
    </source>
</evidence>
<gene>
    <name evidence="2" type="ORF">Mgrana_03243</name>
</gene>